<evidence type="ECO:0000256" key="2">
    <source>
        <dbReference type="SAM" id="Phobius"/>
    </source>
</evidence>
<dbReference type="PANTHER" id="PTHR36435:SF1">
    <property type="entry name" value="CAAX AMINO TERMINAL PROTEASE FAMILY PROTEIN"/>
    <property type="match status" value="1"/>
</dbReference>
<dbReference type="AlphaFoldDB" id="U1N1P0"/>
<sequence length="364" mass="38257">MPQWATFAGFAFIVTAGLLVLSHASRGAIDTVTDTPPIAGDSDQHTEELRLYSGPDSTLNQAPEELSEPIVTSTDARSDSQCNTDATQSLNNQDGVTADNVDSPDVMSSAQSSADATDHIMHSVESSIGDSGYTNDTREEHQTFNPTTKTHSELSQTQTQTQIDLSTTALLANVTISQGLFAMLLIVGAWIARIPVSAFSVGTGPTEVLILAFGIGTGVALYIGNEVGSALGARFGLGDGEGLRSALAPETSLEWAALLCIVLPIIAGFEELLFRGALIGVIASGYSISPWVLAVVSSLAFALGHGAQGRIGIIVTGVFGFVLASIFIVTDSLLIVIIAHYIVNALEFIIHEAFEIELYPVSDM</sequence>
<feature type="domain" description="CAAX prenyl protease 2/Lysostaphin resistance protein A-like" evidence="3">
    <location>
        <begin position="256"/>
        <end position="346"/>
    </location>
</feature>
<evidence type="ECO:0000313" key="5">
    <source>
        <dbReference type="Proteomes" id="UP000030649"/>
    </source>
</evidence>
<protein>
    <submittedName>
        <fullName evidence="4">Putative metal-dependent membrane protease</fullName>
    </submittedName>
</protein>
<keyword evidence="4" id="KW-0378">Hydrolase</keyword>
<dbReference type="GO" id="GO:0080120">
    <property type="term" value="P:CAAX-box protein maturation"/>
    <property type="evidence" value="ECO:0007669"/>
    <property type="project" value="UniProtKB-ARBA"/>
</dbReference>
<feature type="compositionally biased region" description="Polar residues" evidence="1">
    <location>
        <begin position="143"/>
        <end position="156"/>
    </location>
</feature>
<accession>U1N1P0</accession>
<keyword evidence="2" id="KW-1133">Transmembrane helix</keyword>
<keyword evidence="2" id="KW-0812">Transmembrane</keyword>
<evidence type="ECO:0000259" key="3">
    <source>
        <dbReference type="Pfam" id="PF02517"/>
    </source>
</evidence>
<dbReference type="STRING" id="1238424.J07HQW1_00386"/>
<dbReference type="EMBL" id="KE356560">
    <property type="protein sequence ID" value="ERG90365.1"/>
    <property type="molecule type" value="Genomic_DNA"/>
</dbReference>
<evidence type="ECO:0000256" key="1">
    <source>
        <dbReference type="SAM" id="MobiDB-lite"/>
    </source>
</evidence>
<feature type="compositionally biased region" description="Polar residues" evidence="1">
    <location>
        <begin position="124"/>
        <end position="135"/>
    </location>
</feature>
<keyword evidence="4" id="KW-0645">Protease</keyword>
<organism evidence="4 5">
    <name type="scientific">Haloquadratum walsbyi J07HQW1</name>
    <dbReference type="NCBI Taxonomy" id="1238424"/>
    <lineage>
        <taxon>Archaea</taxon>
        <taxon>Methanobacteriati</taxon>
        <taxon>Methanobacteriota</taxon>
        <taxon>Stenosarchaea group</taxon>
        <taxon>Halobacteria</taxon>
        <taxon>Halobacteriales</taxon>
        <taxon>Haloferacaceae</taxon>
        <taxon>Haloquadratum</taxon>
    </lineage>
</organism>
<dbReference type="InterPro" id="IPR003675">
    <property type="entry name" value="Rce1/LyrA-like_dom"/>
</dbReference>
<proteinExistence type="predicted"/>
<feature type="compositionally biased region" description="Polar residues" evidence="1">
    <location>
        <begin position="70"/>
        <end position="95"/>
    </location>
</feature>
<dbReference type="PANTHER" id="PTHR36435">
    <property type="entry name" value="SLR1288 PROTEIN"/>
    <property type="match status" value="1"/>
</dbReference>
<keyword evidence="2" id="KW-0472">Membrane</keyword>
<dbReference type="GO" id="GO:0006508">
    <property type="term" value="P:proteolysis"/>
    <property type="evidence" value="ECO:0007669"/>
    <property type="project" value="UniProtKB-KW"/>
</dbReference>
<dbReference type="HOGENOM" id="CLU_061949_0_0_2"/>
<dbReference type="InterPro" id="IPR052710">
    <property type="entry name" value="CAAX_protease"/>
</dbReference>
<gene>
    <name evidence="4" type="ORF">J07HQW1_00386</name>
</gene>
<feature type="compositionally biased region" description="Polar residues" evidence="1">
    <location>
        <begin position="106"/>
        <end position="115"/>
    </location>
</feature>
<dbReference type="Proteomes" id="UP000030649">
    <property type="component" value="Unassembled WGS sequence"/>
</dbReference>
<dbReference type="Pfam" id="PF02517">
    <property type="entry name" value="Rce1-like"/>
    <property type="match status" value="1"/>
</dbReference>
<feature type="transmembrane region" description="Helical" evidence="2">
    <location>
        <begin position="255"/>
        <end position="274"/>
    </location>
</feature>
<feature type="transmembrane region" description="Helical" evidence="2">
    <location>
        <begin position="311"/>
        <end position="343"/>
    </location>
</feature>
<dbReference type="GO" id="GO:0004175">
    <property type="term" value="F:endopeptidase activity"/>
    <property type="evidence" value="ECO:0007669"/>
    <property type="project" value="UniProtKB-ARBA"/>
</dbReference>
<feature type="transmembrane region" description="Helical" evidence="2">
    <location>
        <begin position="204"/>
        <end position="224"/>
    </location>
</feature>
<reference evidence="4 5" key="1">
    <citation type="journal article" date="2013" name="PLoS ONE">
        <title>Assembly-driven community genomics of a hypersaline microbial ecosystem.</title>
        <authorList>
            <person name="Podell S."/>
            <person name="Ugalde J.A."/>
            <person name="Narasingarao P."/>
            <person name="Banfield J.F."/>
            <person name="Heidelberg K.B."/>
            <person name="Allen E.E."/>
        </authorList>
    </citation>
    <scope>NUCLEOTIDE SEQUENCE [LARGE SCALE GENOMIC DNA]</scope>
    <source>
        <strain evidence="5">J07HQW1</strain>
    </source>
</reference>
<feature type="transmembrane region" description="Helical" evidence="2">
    <location>
        <begin position="170"/>
        <end position="192"/>
    </location>
</feature>
<evidence type="ECO:0000313" key="4">
    <source>
        <dbReference type="EMBL" id="ERG90365.1"/>
    </source>
</evidence>
<feature type="region of interest" description="Disordered" evidence="1">
    <location>
        <begin position="70"/>
        <end position="156"/>
    </location>
</feature>
<name>U1N1P0_9EURY</name>
<feature type="transmembrane region" description="Helical" evidence="2">
    <location>
        <begin position="286"/>
        <end position="305"/>
    </location>
</feature>